<dbReference type="PANTHER" id="PTHR45436:SF16">
    <property type="entry name" value="HISTIDINE KINASE"/>
    <property type="match status" value="1"/>
</dbReference>
<dbReference type="Pfam" id="PF00672">
    <property type="entry name" value="HAMP"/>
    <property type="match status" value="1"/>
</dbReference>
<evidence type="ECO:0000256" key="7">
    <source>
        <dbReference type="ARBA" id="ARBA00022777"/>
    </source>
</evidence>
<comment type="subcellular location">
    <subcellularLocation>
        <location evidence="2">Membrane</location>
    </subcellularLocation>
</comment>
<evidence type="ECO:0000256" key="9">
    <source>
        <dbReference type="ARBA" id="ARBA00023012"/>
    </source>
</evidence>
<evidence type="ECO:0000313" key="15">
    <source>
        <dbReference type="Proteomes" id="UP000501237"/>
    </source>
</evidence>
<dbReference type="Gene3D" id="6.10.340.10">
    <property type="match status" value="1"/>
</dbReference>
<evidence type="ECO:0000256" key="2">
    <source>
        <dbReference type="ARBA" id="ARBA00004370"/>
    </source>
</evidence>
<dbReference type="AlphaFoldDB" id="A0A679GHT1"/>
<dbReference type="Pfam" id="PF00512">
    <property type="entry name" value="HisKA"/>
    <property type="match status" value="1"/>
</dbReference>
<dbReference type="SUPFAM" id="SSF55874">
    <property type="entry name" value="ATPase domain of HSP90 chaperone/DNA topoisomerase II/histidine kinase"/>
    <property type="match status" value="1"/>
</dbReference>
<evidence type="ECO:0000256" key="4">
    <source>
        <dbReference type="ARBA" id="ARBA00022553"/>
    </source>
</evidence>
<dbReference type="Gene3D" id="1.10.287.130">
    <property type="match status" value="1"/>
</dbReference>
<evidence type="ECO:0000256" key="6">
    <source>
        <dbReference type="ARBA" id="ARBA00022692"/>
    </source>
</evidence>
<comment type="catalytic activity">
    <reaction evidence="1">
        <text>ATP + protein L-histidine = ADP + protein N-phospho-L-histidine.</text>
        <dbReference type="EC" id="2.7.13.3"/>
    </reaction>
</comment>
<dbReference type="SMART" id="SM00387">
    <property type="entry name" value="HATPase_c"/>
    <property type="match status" value="1"/>
</dbReference>
<dbReference type="InterPro" id="IPR036890">
    <property type="entry name" value="HATPase_C_sf"/>
</dbReference>
<dbReference type="Pfam" id="PF02518">
    <property type="entry name" value="HATPase_c"/>
    <property type="match status" value="1"/>
</dbReference>
<evidence type="ECO:0000256" key="1">
    <source>
        <dbReference type="ARBA" id="ARBA00000085"/>
    </source>
</evidence>
<proteinExistence type="predicted"/>
<dbReference type="InterPro" id="IPR003661">
    <property type="entry name" value="HisK_dim/P_dom"/>
</dbReference>
<evidence type="ECO:0000259" key="13">
    <source>
        <dbReference type="PROSITE" id="PS50885"/>
    </source>
</evidence>
<keyword evidence="5" id="KW-0808">Transferase</keyword>
<dbReference type="KEGG" id="poj:PtoMrB4_35020"/>
<dbReference type="PANTHER" id="PTHR45436">
    <property type="entry name" value="SENSOR HISTIDINE KINASE YKOH"/>
    <property type="match status" value="1"/>
</dbReference>
<dbReference type="InterPro" id="IPR050428">
    <property type="entry name" value="TCS_sensor_his_kinase"/>
</dbReference>
<dbReference type="SMART" id="SM00388">
    <property type="entry name" value="HisKA"/>
    <property type="match status" value="1"/>
</dbReference>
<dbReference type="InterPro" id="IPR005467">
    <property type="entry name" value="His_kinase_dom"/>
</dbReference>
<keyword evidence="8 11" id="KW-1133">Transmembrane helix</keyword>
<dbReference type="CDD" id="cd00082">
    <property type="entry name" value="HisKA"/>
    <property type="match status" value="1"/>
</dbReference>
<dbReference type="Gene3D" id="3.30.565.10">
    <property type="entry name" value="Histidine kinase-like ATPase, C-terminal domain"/>
    <property type="match status" value="1"/>
</dbReference>
<dbReference type="SMART" id="SM00304">
    <property type="entry name" value="HAMP"/>
    <property type="match status" value="1"/>
</dbReference>
<dbReference type="EC" id="2.7.13.3" evidence="3"/>
<dbReference type="GO" id="GO:0005886">
    <property type="term" value="C:plasma membrane"/>
    <property type="evidence" value="ECO:0007669"/>
    <property type="project" value="TreeGrafter"/>
</dbReference>
<organism evidence="14 15">
    <name type="scientific">Metapseudomonas otitidis</name>
    <dbReference type="NCBI Taxonomy" id="319939"/>
    <lineage>
        <taxon>Bacteria</taxon>
        <taxon>Pseudomonadati</taxon>
        <taxon>Pseudomonadota</taxon>
        <taxon>Gammaproteobacteria</taxon>
        <taxon>Pseudomonadales</taxon>
        <taxon>Pseudomonadaceae</taxon>
        <taxon>Metapseudomonas</taxon>
    </lineage>
</organism>
<evidence type="ECO:0000259" key="12">
    <source>
        <dbReference type="PROSITE" id="PS50109"/>
    </source>
</evidence>
<dbReference type="InterPro" id="IPR003594">
    <property type="entry name" value="HATPase_dom"/>
</dbReference>
<evidence type="ECO:0000256" key="3">
    <source>
        <dbReference type="ARBA" id="ARBA00012438"/>
    </source>
</evidence>
<dbReference type="InterPro" id="IPR004358">
    <property type="entry name" value="Sig_transdc_His_kin-like_C"/>
</dbReference>
<keyword evidence="4" id="KW-0597">Phosphoprotein</keyword>
<evidence type="ECO:0000256" key="5">
    <source>
        <dbReference type="ARBA" id="ARBA00022679"/>
    </source>
</evidence>
<gene>
    <name evidence="14" type="ORF">PtoMrB4_35020</name>
</gene>
<dbReference type="EMBL" id="AP022642">
    <property type="protein sequence ID" value="BCA29525.1"/>
    <property type="molecule type" value="Genomic_DNA"/>
</dbReference>
<evidence type="ECO:0000256" key="10">
    <source>
        <dbReference type="ARBA" id="ARBA00023136"/>
    </source>
</evidence>
<feature type="domain" description="Histidine kinase" evidence="12">
    <location>
        <begin position="219"/>
        <end position="424"/>
    </location>
</feature>
<dbReference type="RefSeq" id="WP_172434075.1">
    <property type="nucleotide sequence ID" value="NZ_AP022642.1"/>
</dbReference>
<evidence type="ECO:0000256" key="8">
    <source>
        <dbReference type="ARBA" id="ARBA00022989"/>
    </source>
</evidence>
<sequence>MPAPSKQPLERRIVLAFVVMTLLVSGLFSLGIVGIVHCLEENLVSEEMSRELDFAMRREVSYDQAARIDASTRFYSSEGGHGSLPARFVDLPEGFSEWVAGDEAYYVFKRAHADHVDMLVEEQHEFEAREHMLFAVVAAGFALSVLGAWGLGRLLARRVMSPVRRLARQVRHRDLLLPLAPRLAPDYPDDEVGRLAAAFDETLGQLRETLERERLFTSDVSHELRTGLMIIITSCELLQATEHLSRAERSQVARIARASGEMNDLVQTFLRLARNREDGCRTGESVALDALAAEQARQWTVQFSAKGLAFEVVEEGLPAGRYEAPLLRTVMSNLLRNALHYTEKGRVRLVLVASGFRVEDTGEGIAESEQERIFQSFVRGERARGEGLGLGLSLVRRICEQQGWRVDVRSEPRRGSCFTVSLEG</sequence>
<keyword evidence="6 11" id="KW-0812">Transmembrane</keyword>
<evidence type="ECO:0000313" key="14">
    <source>
        <dbReference type="EMBL" id="BCA29525.1"/>
    </source>
</evidence>
<dbReference type="Proteomes" id="UP000501237">
    <property type="component" value="Chromosome"/>
</dbReference>
<protein>
    <recommendedName>
        <fullName evidence="3">histidine kinase</fullName>
        <ecNumber evidence="3">2.7.13.3</ecNumber>
    </recommendedName>
</protein>
<dbReference type="PROSITE" id="PS50885">
    <property type="entry name" value="HAMP"/>
    <property type="match status" value="1"/>
</dbReference>
<accession>A0A679GHT1</accession>
<dbReference type="PRINTS" id="PR00344">
    <property type="entry name" value="BCTRLSENSOR"/>
</dbReference>
<dbReference type="InterPro" id="IPR036097">
    <property type="entry name" value="HisK_dim/P_sf"/>
</dbReference>
<feature type="transmembrane region" description="Helical" evidence="11">
    <location>
        <begin position="12"/>
        <end position="36"/>
    </location>
</feature>
<keyword evidence="9" id="KW-0902">Two-component regulatory system</keyword>
<name>A0A679GHT1_9GAMM</name>
<keyword evidence="10 11" id="KW-0472">Membrane</keyword>
<keyword evidence="7 14" id="KW-0418">Kinase</keyword>
<reference evidence="14 15" key="1">
    <citation type="journal article" date="2020" name="Microbiol. Resour. Announc.">
        <title>Complete genome sequence of Pseudomonas otitidis strain MrB4, isolated from Lake Biwa in Japan.</title>
        <authorList>
            <person name="Miyazaki K."/>
            <person name="Hase E."/>
            <person name="Maruya T."/>
        </authorList>
    </citation>
    <scope>NUCLEOTIDE SEQUENCE [LARGE SCALE GENOMIC DNA]</scope>
    <source>
        <strain evidence="14 15">MrB4</strain>
    </source>
</reference>
<dbReference type="InterPro" id="IPR003660">
    <property type="entry name" value="HAMP_dom"/>
</dbReference>
<dbReference type="GeneID" id="57398718"/>
<evidence type="ECO:0000256" key="11">
    <source>
        <dbReference type="SAM" id="Phobius"/>
    </source>
</evidence>
<dbReference type="PROSITE" id="PS50109">
    <property type="entry name" value="HIS_KIN"/>
    <property type="match status" value="1"/>
</dbReference>
<feature type="domain" description="HAMP" evidence="13">
    <location>
        <begin position="157"/>
        <end position="211"/>
    </location>
</feature>
<dbReference type="SUPFAM" id="SSF47384">
    <property type="entry name" value="Homodimeric domain of signal transducing histidine kinase"/>
    <property type="match status" value="1"/>
</dbReference>
<feature type="transmembrane region" description="Helical" evidence="11">
    <location>
        <begin position="132"/>
        <end position="156"/>
    </location>
</feature>
<dbReference type="GO" id="GO:0000155">
    <property type="term" value="F:phosphorelay sensor kinase activity"/>
    <property type="evidence" value="ECO:0007669"/>
    <property type="project" value="InterPro"/>
</dbReference>